<proteinExistence type="predicted"/>
<organism evidence="1 2">
    <name type="scientific">Chryseobacterium glaciei</name>
    <dbReference type="NCBI Taxonomy" id="1685010"/>
    <lineage>
        <taxon>Bacteria</taxon>
        <taxon>Pseudomonadati</taxon>
        <taxon>Bacteroidota</taxon>
        <taxon>Flavobacteriia</taxon>
        <taxon>Flavobacteriales</taxon>
        <taxon>Weeksellaceae</taxon>
        <taxon>Chryseobacterium group</taxon>
        <taxon>Chryseobacterium</taxon>
    </lineage>
</organism>
<name>A0A172XYD9_9FLAO</name>
<protein>
    <recommendedName>
        <fullName evidence="3">C1q domain-containing protein</fullName>
    </recommendedName>
</protein>
<dbReference type="AlphaFoldDB" id="A0A172XYD9"/>
<gene>
    <name evidence="1" type="ORF">A0O34_15790</name>
</gene>
<reference evidence="1 2" key="1">
    <citation type="submission" date="2016-04" db="EMBL/GenBank/DDBJ databases">
        <title>Complete Genome Sequence of Chryseobacterium sp. IHBB 10212.</title>
        <authorList>
            <person name="Pal M."/>
            <person name="Swarnkar M.K."/>
            <person name="Kaushal K."/>
            <person name="Chhibber S."/>
            <person name="Singh A.K."/>
            <person name="Gulati A."/>
        </authorList>
    </citation>
    <scope>NUCLEOTIDE SEQUENCE [LARGE SCALE GENOMIC DNA]</scope>
    <source>
        <strain evidence="1 2">IHBB 10212</strain>
    </source>
</reference>
<evidence type="ECO:0008006" key="3">
    <source>
        <dbReference type="Google" id="ProtNLM"/>
    </source>
</evidence>
<dbReference type="STRING" id="1685010.A0O34_15790"/>
<accession>A0A172XYD9</accession>
<dbReference type="KEGG" id="chh:A0O34_15790"/>
<evidence type="ECO:0000313" key="2">
    <source>
        <dbReference type="Proteomes" id="UP000077824"/>
    </source>
</evidence>
<sequence>MAIMGSAQVIIGSANSSPAAILKLDANNKALRIPNLSVTNRTNAVTPILSPANGVMIYNTNTDINNDIAKGITYWGSDSKYHSQASYSATEAVISSSQIPLLIFSAAIGQKPNVPVGFTAGGGYTVLNLSTPEILFDKYLGWNMTNNQFKIPSTGIYMLEFVTDMSNTGNNGGTPVLRITKGGTTLISISGRFNNVSNRMYTTLITTQNLSVNDLLDFRYVYTDNNYSIQTGTLNIYKYQ</sequence>
<dbReference type="EMBL" id="CP015199">
    <property type="protein sequence ID" value="ANF51882.1"/>
    <property type="molecule type" value="Genomic_DNA"/>
</dbReference>
<dbReference type="InterPro" id="IPR008983">
    <property type="entry name" value="Tumour_necrosis_fac-like_dom"/>
</dbReference>
<evidence type="ECO:0000313" key="1">
    <source>
        <dbReference type="EMBL" id="ANF51882.1"/>
    </source>
</evidence>
<dbReference type="Proteomes" id="UP000077824">
    <property type="component" value="Chromosome"/>
</dbReference>
<dbReference type="SUPFAM" id="SSF49842">
    <property type="entry name" value="TNF-like"/>
    <property type="match status" value="1"/>
</dbReference>
<keyword evidence="2" id="KW-1185">Reference proteome</keyword>
<dbReference type="Gene3D" id="2.60.120.40">
    <property type="match status" value="1"/>
</dbReference>